<dbReference type="Gene3D" id="2.40.170.20">
    <property type="entry name" value="TonB-dependent receptor, beta-barrel domain"/>
    <property type="match status" value="1"/>
</dbReference>
<dbReference type="InterPro" id="IPR012910">
    <property type="entry name" value="Plug_dom"/>
</dbReference>
<comment type="subcellular location">
    <subcellularLocation>
        <location evidence="1 8">Cell outer membrane</location>
        <topology evidence="1 8">Multi-pass membrane protein</topology>
    </subcellularLocation>
</comment>
<comment type="caution">
    <text evidence="12">The sequence shown here is derived from an EMBL/GenBank/DDBJ whole genome shotgun (WGS) entry which is preliminary data.</text>
</comment>
<evidence type="ECO:0000259" key="11">
    <source>
        <dbReference type="Pfam" id="PF07715"/>
    </source>
</evidence>
<dbReference type="Pfam" id="PF00593">
    <property type="entry name" value="TonB_dep_Rec_b-barrel"/>
    <property type="match status" value="1"/>
</dbReference>
<gene>
    <name evidence="12" type="ORF">DGQ38_14285</name>
</gene>
<dbReference type="InterPro" id="IPR008969">
    <property type="entry name" value="CarboxyPept-like_regulatory"/>
</dbReference>
<keyword evidence="5 9" id="KW-0798">TonB box</keyword>
<organism evidence="12 13">
    <name type="scientific">Zunongwangia profunda</name>
    <dbReference type="NCBI Taxonomy" id="398743"/>
    <lineage>
        <taxon>Bacteria</taxon>
        <taxon>Pseudomonadati</taxon>
        <taxon>Bacteroidota</taxon>
        <taxon>Flavobacteriia</taxon>
        <taxon>Flavobacteriales</taxon>
        <taxon>Flavobacteriaceae</taxon>
        <taxon>Zunongwangia</taxon>
    </lineage>
</organism>
<dbReference type="SUPFAM" id="SSF56935">
    <property type="entry name" value="Porins"/>
    <property type="match status" value="1"/>
</dbReference>
<sequence length="1024" mass="112373">MIKKLLIYFMFLISYVGLAQEKEITGIVYDENGMAVPGVNVTIPSINRGVQTNFDGEYSIRASVGQKLVFSFVGYVTKEVTVGNSNQIDVTLETSNEVLDEVLVTGYGGIQSKREVTGAISQVKGDEISDLVTPSFESQLAGRAAGVQVTTQSGIIGESPRFRIRGIASITSGTYPLIVVDGIPIYTGDVGGYASTNALGDINPNDIESIEILKDGSATAIYGSRAANGVVLITTKSGREGRVSINVNSTVGFASPEKFHLLGSQEFVMISNEKRSNRGQADWAAGTEFDTDWQDAVLRSSALQQDYGLSVSGGTSKTKYYFSLGYTDQESVANPNEMTRYTLRANLDQEVTSWINVGMNAGFTRTEYTGLNTGSNSLSGNIFSATRQHPNVPIYNPDHPTGYNIDFEFDNLVGRWDNIGLIGDNLPNIMYPIENNDFYSKINRLIANVYADVSPIDEINFRTQVSVDQIGTNGFLYYSPVHGDGQGSNGRVQNSNNDRVRWNWQNILSYNETFGEDHNLGVVLITEYQKQEDRSFFGSGTDLSNEFFNRNLISGSYGIQGSGGGFSENGFISYAGRINYNFREKYFIQGSLRRDGLSSLPEANRYGTFPGISAGWTISEEGFMDNLGFISDLKVRGSYGKVGNVSIGNYPYLGLYGSAQYGDTNGIAYAQFGNDNLRWETSIKYDFGFDLRMFNNRVSLNFDYFLNDTDDLILDLETPMSLGIPGNSYSSNIGAIENSGVEIALEARVISTDDFTWSLNGNVSFVDNEVKSLVNGQDRISGNNYTITREGESINSIYGFRYWGVNPENGNPVYYKADGSLVQGNIQTSSYAQFDPSNPGDVSQSASLSSADDRTILGNSIPKFFGGIGSNFTYKNFDMGFLFRFSGGNKIFNATRRDLLNQNFTNNSTEILGRWQSPENPGDGWTPRLWAASNTFVNLSSSATTRFVEDGDFIKLDNLSIGYSLPSEVLEAVGLTKMRIYAQGQNFWIITDYSGADPEMEVNGVDLNLTPRSSVFSLGVNIGL</sequence>
<evidence type="ECO:0000259" key="10">
    <source>
        <dbReference type="Pfam" id="PF00593"/>
    </source>
</evidence>
<keyword evidence="6 8" id="KW-0472">Membrane</keyword>
<evidence type="ECO:0000256" key="6">
    <source>
        <dbReference type="ARBA" id="ARBA00023136"/>
    </source>
</evidence>
<evidence type="ECO:0000313" key="12">
    <source>
        <dbReference type="EMBL" id="HCV82211.1"/>
    </source>
</evidence>
<dbReference type="InterPro" id="IPR023997">
    <property type="entry name" value="TonB-dep_OMP_SusC/RagA_CS"/>
</dbReference>
<keyword evidence="7 8" id="KW-0998">Cell outer membrane</keyword>
<evidence type="ECO:0000256" key="7">
    <source>
        <dbReference type="ARBA" id="ARBA00023237"/>
    </source>
</evidence>
<evidence type="ECO:0000256" key="9">
    <source>
        <dbReference type="RuleBase" id="RU003357"/>
    </source>
</evidence>
<evidence type="ECO:0000256" key="3">
    <source>
        <dbReference type="ARBA" id="ARBA00022452"/>
    </source>
</evidence>
<evidence type="ECO:0000256" key="4">
    <source>
        <dbReference type="ARBA" id="ARBA00022692"/>
    </source>
</evidence>
<comment type="similarity">
    <text evidence="8 9">Belongs to the TonB-dependent receptor family.</text>
</comment>
<dbReference type="GO" id="GO:0009279">
    <property type="term" value="C:cell outer membrane"/>
    <property type="evidence" value="ECO:0007669"/>
    <property type="project" value="UniProtKB-SubCell"/>
</dbReference>
<dbReference type="InterPro" id="IPR039426">
    <property type="entry name" value="TonB-dep_rcpt-like"/>
</dbReference>
<dbReference type="SUPFAM" id="SSF49464">
    <property type="entry name" value="Carboxypeptidase regulatory domain-like"/>
    <property type="match status" value="1"/>
</dbReference>
<proteinExistence type="inferred from homology"/>
<feature type="domain" description="TonB-dependent receptor plug" evidence="11">
    <location>
        <begin position="113"/>
        <end position="230"/>
    </location>
</feature>
<dbReference type="EMBL" id="DPMF01000329">
    <property type="protein sequence ID" value="HCV82211.1"/>
    <property type="molecule type" value="Genomic_DNA"/>
</dbReference>
<evidence type="ECO:0000256" key="1">
    <source>
        <dbReference type="ARBA" id="ARBA00004571"/>
    </source>
</evidence>
<name>A0A3D5J268_9FLAO</name>
<evidence type="ECO:0000256" key="5">
    <source>
        <dbReference type="ARBA" id="ARBA00023077"/>
    </source>
</evidence>
<evidence type="ECO:0000256" key="8">
    <source>
        <dbReference type="PROSITE-ProRule" id="PRU01360"/>
    </source>
</evidence>
<keyword evidence="3 8" id="KW-1134">Transmembrane beta strand</keyword>
<dbReference type="InterPro" id="IPR037066">
    <property type="entry name" value="Plug_dom_sf"/>
</dbReference>
<reference evidence="12 13" key="1">
    <citation type="journal article" date="2018" name="Nat. Biotechnol.">
        <title>A standardized bacterial taxonomy based on genome phylogeny substantially revises the tree of life.</title>
        <authorList>
            <person name="Parks D.H."/>
            <person name="Chuvochina M."/>
            <person name="Waite D.W."/>
            <person name="Rinke C."/>
            <person name="Skarshewski A."/>
            <person name="Chaumeil P.A."/>
            <person name="Hugenholtz P."/>
        </authorList>
    </citation>
    <scope>NUCLEOTIDE SEQUENCE [LARGE SCALE GENOMIC DNA]</scope>
    <source>
        <strain evidence="12">UBA9359</strain>
    </source>
</reference>
<evidence type="ECO:0000256" key="2">
    <source>
        <dbReference type="ARBA" id="ARBA00022448"/>
    </source>
</evidence>
<dbReference type="Pfam" id="PF07715">
    <property type="entry name" value="Plug"/>
    <property type="match status" value="1"/>
</dbReference>
<dbReference type="AlphaFoldDB" id="A0A3D5J268"/>
<dbReference type="Pfam" id="PF13715">
    <property type="entry name" value="CarbopepD_reg_2"/>
    <property type="match status" value="1"/>
</dbReference>
<dbReference type="InterPro" id="IPR023996">
    <property type="entry name" value="TonB-dep_OMP_SusC/RagA"/>
</dbReference>
<dbReference type="PROSITE" id="PS52016">
    <property type="entry name" value="TONB_DEPENDENT_REC_3"/>
    <property type="match status" value="1"/>
</dbReference>
<protein>
    <submittedName>
        <fullName evidence="12">SusC/RagA family protein</fullName>
    </submittedName>
</protein>
<dbReference type="InterPro" id="IPR000531">
    <property type="entry name" value="Beta-barrel_TonB"/>
</dbReference>
<dbReference type="Proteomes" id="UP000264330">
    <property type="component" value="Unassembled WGS sequence"/>
</dbReference>
<dbReference type="NCBIfam" id="TIGR04057">
    <property type="entry name" value="SusC_RagA_signa"/>
    <property type="match status" value="1"/>
</dbReference>
<accession>A0A3D5J268</accession>
<dbReference type="NCBIfam" id="TIGR04056">
    <property type="entry name" value="OMP_RagA_SusC"/>
    <property type="match status" value="1"/>
</dbReference>
<evidence type="ECO:0000313" key="13">
    <source>
        <dbReference type="Proteomes" id="UP000264330"/>
    </source>
</evidence>
<dbReference type="InterPro" id="IPR036942">
    <property type="entry name" value="Beta-barrel_TonB_sf"/>
</dbReference>
<dbReference type="Gene3D" id="2.170.130.10">
    <property type="entry name" value="TonB-dependent receptor, plug domain"/>
    <property type="match status" value="1"/>
</dbReference>
<keyword evidence="2 8" id="KW-0813">Transport</keyword>
<feature type="domain" description="TonB-dependent receptor-like beta-barrel" evidence="10">
    <location>
        <begin position="480"/>
        <end position="835"/>
    </location>
</feature>
<keyword evidence="4 8" id="KW-0812">Transmembrane</keyword>
<dbReference type="Gene3D" id="2.60.40.1120">
    <property type="entry name" value="Carboxypeptidase-like, regulatory domain"/>
    <property type="match status" value="1"/>
</dbReference>